<sequence length="351" mass="39021">MRRNKAAVLVSMALVGTFLLSGCAAKSSDTLINIDNGKAKITYGYGNFVAKYNQATYDQYYLQYMGQNYWSQSQGSKTMEETVKDNVIDGIEEQYVDKQHAGDYNVKVTSEDKKKIEAAAKKFISKNSSKAIKQMGATESYVKDLLEYETYQARVRNAVEDKASVTVTDDEARQSTISYVCFSTASTTDASGNAKTLTEAEKQDMKKKAENVANASDFDKAAKAAGGNVSTHSYTTNAKSYDSDVLGKDVIKAAKKLTKEGQISDVIYVKNRGYFVLRMDKLTDEKATKSKKKDLTSEKKQKVYEKLVKKWVKQANFKLDKNLWEQVKFEDLFTAKTKNASGNASGSSISK</sequence>
<proteinExistence type="predicted"/>
<evidence type="ECO:0008006" key="4">
    <source>
        <dbReference type="Google" id="ProtNLM"/>
    </source>
</evidence>
<organism evidence="2 3">
    <name type="scientific">Candidatus Weimeria bifida</name>
    <dbReference type="NCBI Taxonomy" id="2599074"/>
    <lineage>
        <taxon>Bacteria</taxon>
        <taxon>Bacillati</taxon>
        <taxon>Bacillota</taxon>
        <taxon>Clostridia</taxon>
        <taxon>Lachnospirales</taxon>
        <taxon>Lachnospiraceae</taxon>
        <taxon>Candidatus Weimeria</taxon>
    </lineage>
</organism>
<keyword evidence="3" id="KW-1185">Reference proteome</keyword>
<dbReference type="AlphaFoldDB" id="A0A6N7J108"/>
<dbReference type="Proteomes" id="UP000460257">
    <property type="component" value="Unassembled WGS sequence"/>
</dbReference>
<dbReference type="EMBL" id="VOGC01000009">
    <property type="protein sequence ID" value="MQN02264.1"/>
    <property type="molecule type" value="Genomic_DNA"/>
</dbReference>
<reference evidence="2" key="1">
    <citation type="journal article" date="2020" name="Appl. Environ. Microbiol.">
        <title>Medium-Chain Fatty Acid Synthesis by 'Candidatus Weimeria bifida' gen. nov., sp. nov., and 'Candidatus Pseudoramibacter fermentans' sp. nov.</title>
        <authorList>
            <person name="Scarborough M.J."/>
            <person name="Myers K.S."/>
            <person name="Donohue T.J."/>
            <person name="Noguera D.R."/>
        </authorList>
    </citation>
    <scope>NUCLEOTIDE SEQUENCE</scope>
    <source>
        <strain evidence="2">LCO1.1</strain>
    </source>
</reference>
<protein>
    <recommendedName>
        <fullName evidence="4">Peptidyl-prolyl cis-trans isomerase</fullName>
    </recommendedName>
</protein>
<feature type="signal peptide" evidence="1">
    <location>
        <begin position="1"/>
        <end position="24"/>
    </location>
</feature>
<feature type="chain" id="PRO_5038863092" description="Peptidyl-prolyl cis-trans isomerase" evidence="1">
    <location>
        <begin position="25"/>
        <end position="351"/>
    </location>
</feature>
<dbReference type="InterPro" id="IPR027304">
    <property type="entry name" value="Trigger_fact/SurA_dom_sf"/>
</dbReference>
<accession>A0A6N7J108</accession>
<evidence type="ECO:0000256" key="1">
    <source>
        <dbReference type="SAM" id="SignalP"/>
    </source>
</evidence>
<evidence type="ECO:0000313" key="2">
    <source>
        <dbReference type="EMBL" id="MQN02264.1"/>
    </source>
</evidence>
<evidence type="ECO:0000313" key="3">
    <source>
        <dbReference type="Proteomes" id="UP000460257"/>
    </source>
</evidence>
<comment type="caution">
    <text evidence="2">The sequence shown here is derived from an EMBL/GenBank/DDBJ whole genome shotgun (WGS) entry which is preliminary data.</text>
</comment>
<gene>
    <name evidence="2" type="ORF">FRC54_10335</name>
</gene>
<dbReference type="SUPFAM" id="SSF109998">
    <property type="entry name" value="Triger factor/SurA peptide-binding domain-like"/>
    <property type="match status" value="1"/>
</dbReference>
<name>A0A6N7J108_9FIRM</name>
<dbReference type="PROSITE" id="PS51257">
    <property type="entry name" value="PROKAR_LIPOPROTEIN"/>
    <property type="match status" value="1"/>
</dbReference>
<keyword evidence="1" id="KW-0732">Signal</keyword>